<protein>
    <submittedName>
        <fullName evidence="5">S-adenosylmethionine decarboxylase</fullName>
    </submittedName>
</protein>
<gene>
    <name evidence="5" type="ORF">K435DRAFT_779033</name>
</gene>
<dbReference type="Proteomes" id="UP000297245">
    <property type="component" value="Unassembled WGS sequence"/>
</dbReference>
<name>A0A4S8M015_DENBC</name>
<dbReference type="Gene3D" id="3.60.90.10">
    <property type="entry name" value="S-adenosylmethionine decarboxylase"/>
    <property type="match status" value="1"/>
</dbReference>
<sequence length="311" mass="34498">MSSVYRCFYSRKSFMFPERQLGPHRDWSQEVRFLDSIFRNGAAYSVGKVNGDHWLLYLTNAASEFEPLIKQPTLRDPYPDYTIEILMTDLSPDAREPFSTAPALDKTASDHAQNLSASLGITDIFPEHLTTLDAYSFTPCGYSSNALIKWGEDPSFVPPSPNGNGHCINGTLRTGEGYYTIHVTPEEGWSYASFECNIPLPAVRPASESTSIPDLKTLVQRVVSIFQPGRLSLTLFISSEDEEDSSGGSRVDAAQKAFMDALSVQAMKGVEAGEDKVVAKRAYKRTDKINYEFGGYDLAFASFELFSSVLK</sequence>
<evidence type="ECO:0000256" key="1">
    <source>
        <dbReference type="ARBA" id="ARBA00004911"/>
    </source>
</evidence>
<keyword evidence="3" id="KW-0745">Spermidine biosynthesis</keyword>
<dbReference type="GO" id="GO:0008295">
    <property type="term" value="P:spermidine biosynthetic process"/>
    <property type="evidence" value="ECO:0007669"/>
    <property type="project" value="UniProtKB-KW"/>
</dbReference>
<proteinExistence type="inferred from homology"/>
<keyword evidence="4" id="KW-0620">Polyamine biosynthesis</keyword>
<dbReference type="PANTHER" id="PTHR11570">
    <property type="entry name" value="S-ADENOSYLMETHIONINE DECARBOXYLASE"/>
    <property type="match status" value="1"/>
</dbReference>
<dbReference type="EMBL" id="ML179201">
    <property type="protein sequence ID" value="THU95356.1"/>
    <property type="molecule type" value="Genomic_DNA"/>
</dbReference>
<dbReference type="AlphaFoldDB" id="A0A4S8M015"/>
<dbReference type="SUPFAM" id="SSF56276">
    <property type="entry name" value="S-adenosylmethionine decarboxylase"/>
    <property type="match status" value="1"/>
</dbReference>
<evidence type="ECO:0000313" key="5">
    <source>
        <dbReference type="EMBL" id="THU95356.1"/>
    </source>
</evidence>
<keyword evidence="6" id="KW-1185">Reference proteome</keyword>
<comment type="similarity">
    <text evidence="2">Belongs to the eukaryotic AdoMetDC family.</text>
</comment>
<dbReference type="GO" id="GO:0006597">
    <property type="term" value="P:spermine biosynthetic process"/>
    <property type="evidence" value="ECO:0007669"/>
    <property type="project" value="TreeGrafter"/>
</dbReference>
<organism evidence="5 6">
    <name type="scientific">Dendrothele bispora (strain CBS 962.96)</name>
    <dbReference type="NCBI Taxonomy" id="1314807"/>
    <lineage>
        <taxon>Eukaryota</taxon>
        <taxon>Fungi</taxon>
        <taxon>Dikarya</taxon>
        <taxon>Basidiomycota</taxon>
        <taxon>Agaricomycotina</taxon>
        <taxon>Agaricomycetes</taxon>
        <taxon>Agaricomycetidae</taxon>
        <taxon>Agaricales</taxon>
        <taxon>Agaricales incertae sedis</taxon>
        <taxon>Dendrothele</taxon>
    </lineage>
</organism>
<dbReference type="OrthoDB" id="1068353at2759"/>
<dbReference type="Pfam" id="PF01536">
    <property type="entry name" value="SAM_decarbox"/>
    <property type="match status" value="1"/>
</dbReference>
<evidence type="ECO:0000256" key="2">
    <source>
        <dbReference type="ARBA" id="ARBA00008466"/>
    </source>
</evidence>
<dbReference type="InterPro" id="IPR016067">
    <property type="entry name" value="S-AdoMet_deCO2ase_core"/>
</dbReference>
<dbReference type="PANTHER" id="PTHR11570:SF0">
    <property type="entry name" value="S-ADENOSYLMETHIONINE DECARBOXYLASE PROENZYME"/>
    <property type="match status" value="1"/>
</dbReference>
<accession>A0A4S8M015</accession>
<dbReference type="UniPathway" id="UPA00331">
    <property type="reaction ID" value="UER00451"/>
</dbReference>
<dbReference type="GO" id="GO:0005829">
    <property type="term" value="C:cytosol"/>
    <property type="evidence" value="ECO:0007669"/>
    <property type="project" value="TreeGrafter"/>
</dbReference>
<reference evidence="5 6" key="1">
    <citation type="journal article" date="2019" name="Nat. Ecol. Evol.">
        <title>Megaphylogeny resolves global patterns of mushroom evolution.</title>
        <authorList>
            <person name="Varga T."/>
            <person name="Krizsan K."/>
            <person name="Foldi C."/>
            <person name="Dima B."/>
            <person name="Sanchez-Garcia M."/>
            <person name="Sanchez-Ramirez S."/>
            <person name="Szollosi G.J."/>
            <person name="Szarkandi J.G."/>
            <person name="Papp V."/>
            <person name="Albert L."/>
            <person name="Andreopoulos W."/>
            <person name="Angelini C."/>
            <person name="Antonin V."/>
            <person name="Barry K.W."/>
            <person name="Bougher N.L."/>
            <person name="Buchanan P."/>
            <person name="Buyck B."/>
            <person name="Bense V."/>
            <person name="Catcheside P."/>
            <person name="Chovatia M."/>
            <person name="Cooper J."/>
            <person name="Damon W."/>
            <person name="Desjardin D."/>
            <person name="Finy P."/>
            <person name="Geml J."/>
            <person name="Haridas S."/>
            <person name="Hughes K."/>
            <person name="Justo A."/>
            <person name="Karasinski D."/>
            <person name="Kautmanova I."/>
            <person name="Kiss B."/>
            <person name="Kocsube S."/>
            <person name="Kotiranta H."/>
            <person name="LaButti K.M."/>
            <person name="Lechner B.E."/>
            <person name="Liimatainen K."/>
            <person name="Lipzen A."/>
            <person name="Lukacs Z."/>
            <person name="Mihaltcheva S."/>
            <person name="Morgado L.N."/>
            <person name="Niskanen T."/>
            <person name="Noordeloos M.E."/>
            <person name="Ohm R.A."/>
            <person name="Ortiz-Santana B."/>
            <person name="Ovrebo C."/>
            <person name="Racz N."/>
            <person name="Riley R."/>
            <person name="Savchenko A."/>
            <person name="Shiryaev A."/>
            <person name="Soop K."/>
            <person name="Spirin V."/>
            <person name="Szebenyi C."/>
            <person name="Tomsovsky M."/>
            <person name="Tulloss R.E."/>
            <person name="Uehling J."/>
            <person name="Grigoriev I.V."/>
            <person name="Vagvolgyi C."/>
            <person name="Papp T."/>
            <person name="Martin F.M."/>
            <person name="Miettinen O."/>
            <person name="Hibbett D.S."/>
            <person name="Nagy L.G."/>
        </authorList>
    </citation>
    <scope>NUCLEOTIDE SEQUENCE [LARGE SCALE GENOMIC DNA]</scope>
    <source>
        <strain evidence="5 6">CBS 962.96</strain>
    </source>
</reference>
<evidence type="ECO:0000313" key="6">
    <source>
        <dbReference type="Proteomes" id="UP000297245"/>
    </source>
</evidence>
<evidence type="ECO:0000256" key="4">
    <source>
        <dbReference type="ARBA" id="ARBA00023115"/>
    </source>
</evidence>
<comment type="pathway">
    <text evidence="1">Amine and polyamine biosynthesis; S-adenosylmethioninamine biosynthesis; S-adenosylmethioninamine from S-adenosyl-L-methionine: step 1/1.</text>
</comment>
<dbReference type="InterPro" id="IPR048283">
    <property type="entry name" value="AdoMetDC-like"/>
</dbReference>
<dbReference type="GO" id="GO:0004014">
    <property type="term" value="F:adenosylmethionine decarboxylase activity"/>
    <property type="evidence" value="ECO:0007669"/>
    <property type="project" value="InterPro"/>
</dbReference>
<evidence type="ECO:0000256" key="3">
    <source>
        <dbReference type="ARBA" id="ARBA00023066"/>
    </source>
</evidence>